<dbReference type="InterPro" id="IPR043127">
    <property type="entry name" value="Sec-1-like_dom3a"/>
</dbReference>
<dbReference type="InterPro" id="IPR027482">
    <property type="entry name" value="Sec1-like_dom2"/>
</dbReference>
<dbReference type="Proteomes" id="UP000669133">
    <property type="component" value="Unassembled WGS sequence"/>
</dbReference>
<sequence>MSLQVSPSLRNRQISILERMLHLNKEGSADLTLASKSEEIIWKVLVLDQKSQNILSSVLRVNDLLRCGITVHSLINQQRSKLPDVPVIYLVAPTKENISTIIHDLNDDKYDTYYINFTSHLPRDLLEEFAKQVALSGKASRIKQVWDQYLDFVVTEPNLFSLNLTNIFTTFNTSQTKEETIHALVGTIADGLLSLIISMDVVPIIRAQQHGPAEFVAQELDLKLREYLSNTKSLGNEHNAALAQRPVLILLDRNFDLASMFAHSWIYQCMVSDVYQLKRNTIKLRKITKDANGVESETIKNYDIDPRDFFWSKYAQLPFPDVVENADVELNSYKQEAKEITNKTGITSLDDIDNSTSSTANIQQAVEKLPELTARKATLDMHMDILSNLINELQAKNLDTYFEIEQNAGGNHNDTKILKEFMELLNNDDAKQDTSLDKLRTLIILTLVSDHLSPDYISKVKSILLQHYPNLDMSAYEYILKFKEHSKIANLSNLSDSYSSSHSGSGGLSSTSSNAQTSSALLSGLSSKLYGLTEGRISEGLSSIASKIKNFIPERNLLPITKIVEAIMDPTNSNQQSISLTDEYLYFDPKSRGGGHSKPPKRQSYSDSIVFVVGGGNYLEYVNLTEWSGQHGDGESGRNGGGAGGGAAGAGNSGSAGAGGGGVGLGEKGKFNVIYGSTDILSATEFLKECEQLSKN</sequence>
<dbReference type="GeneID" id="93650655"/>
<evidence type="ECO:0000313" key="3">
    <source>
        <dbReference type="EMBL" id="KAG5420146.1"/>
    </source>
</evidence>
<name>A0A8H7ZHL7_9ASCO</name>
<dbReference type="InterPro" id="IPR001619">
    <property type="entry name" value="Sec1-like"/>
</dbReference>
<accession>A0A8H7ZHL7</accession>
<keyword evidence="4" id="KW-1185">Reference proteome</keyword>
<dbReference type="Pfam" id="PF00995">
    <property type="entry name" value="Sec1"/>
    <property type="match status" value="1"/>
</dbReference>
<evidence type="ECO:0000256" key="2">
    <source>
        <dbReference type="SAM" id="MobiDB-lite"/>
    </source>
</evidence>
<dbReference type="SUPFAM" id="SSF56815">
    <property type="entry name" value="Sec1/munc18-like (SM) proteins"/>
    <property type="match status" value="1"/>
</dbReference>
<protein>
    <submittedName>
        <fullName evidence="3">SLY1</fullName>
    </submittedName>
</protein>
<organism evidence="3 4">
    <name type="scientific">Candida metapsilosis</name>
    <dbReference type="NCBI Taxonomy" id="273372"/>
    <lineage>
        <taxon>Eukaryota</taxon>
        <taxon>Fungi</taxon>
        <taxon>Dikarya</taxon>
        <taxon>Ascomycota</taxon>
        <taxon>Saccharomycotina</taxon>
        <taxon>Pichiomycetes</taxon>
        <taxon>Debaryomycetaceae</taxon>
        <taxon>Candida/Lodderomyces clade</taxon>
        <taxon>Candida</taxon>
    </lineage>
</organism>
<dbReference type="AlphaFoldDB" id="A0A8H7ZHL7"/>
<dbReference type="Gene3D" id="1.25.40.60">
    <property type="match status" value="1"/>
</dbReference>
<dbReference type="InterPro" id="IPR043154">
    <property type="entry name" value="Sec-1-like_dom1"/>
</dbReference>
<comment type="caution">
    <text evidence="3">The sequence shown here is derived from an EMBL/GenBank/DDBJ whole genome shotgun (WGS) entry which is preliminary data.</text>
</comment>
<dbReference type="PIRSF" id="PIRSF005715">
    <property type="entry name" value="VPS45_Sec1"/>
    <property type="match status" value="1"/>
</dbReference>
<dbReference type="RefSeq" id="XP_067549262.1">
    <property type="nucleotide sequence ID" value="XM_067690837.1"/>
</dbReference>
<proteinExistence type="inferred from homology"/>
<dbReference type="OrthoDB" id="10251230at2759"/>
<evidence type="ECO:0000256" key="1">
    <source>
        <dbReference type="ARBA" id="ARBA00009884"/>
    </source>
</evidence>
<dbReference type="InterPro" id="IPR036045">
    <property type="entry name" value="Sec1-like_sf"/>
</dbReference>
<gene>
    <name evidence="3" type="ORF">I9W82_002026</name>
</gene>
<evidence type="ECO:0000313" key="4">
    <source>
        <dbReference type="Proteomes" id="UP000669133"/>
    </source>
</evidence>
<reference evidence="3 4" key="1">
    <citation type="submission" date="2020-12" db="EMBL/GenBank/DDBJ databases">
        <title>Effect of drift, selection, and recombination on the evolution of hybrid genomes in Candida yeast pathogens.</title>
        <authorList>
            <person name="Mixao V."/>
            <person name="Ksiezopolska E."/>
            <person name="Saus E."/>
            <person name="Boekhout T."/>
            <person name="Gacser A."/>
            <person name="Gabaldon T."/>
        </authorList>
    </citation>
    <scope>NUCLEOTIDE SEQUENCE [LARGE SCALE GENOMIC DNA]</scope>
    <source>
        <strain evidence="3 4">BP57</strain>
    </source>
</reference>
<dbReference type="PANTHER" id="PTHR11679">
    <property type="entry name" value="VESICLE PROTEIN SORTING-ASSOCIATED"/>
    <property type="match status" value="1"/>
</dbReference>
<dbReference type="Gene3D" id="3.40.50.2060">
    <property type="match status" value="1"/>
</dbReference>
<feature type="compositionally biased region" description="Gly residues" evidence="2">
    <location>
        <begin position="637"/>
        <end position="658"/>
    </location>
</feature>
<dbReference type="Gene3D" id="3.90.830.10">
    <property type="entry name" value="Syntaxin Binding Protein 1, Chain A, domain 2"/>
    <property type="match status" value="1"/>
</dbReference>
<dbReference type="Gene3D" id="3.40.50.1910">
    <property type="match status" value="1"/>
</dbReference>
<comment type="similarity">
    <text evidence="1">Belongs to the STXBP/unc-18/SEC1 family.</text>
</comment>
<feature type="region of interest" description="Disordered" evidence="2">
    <location>
        <begin position="630"/>
        <end position="658"/>
    </location>
</feature>
<dbReference type="GO" id="GO:0016192">
    <property type="term" value="P:vesicle-mediated transport"/>
    <property type="evidence" value="ECO:0007669"/>
    <property type="project" value="InterPro"/>
</dbReference>
<dbReference type="EMBL" id="JAEOAQ010000002">
    <property type="protein sequence ID" value="KAG5420146.1"/>
    <property type="molecule type" value="Genomic_DNA"/>
</dbReference>